<proteinExistence type="predicted"/>
<keyword evidence="2" id="KW-1185">Reference proteome</keyword>
<dbReference type="AlphaFoldDB" id="A3IZ55"/>
<evidence type="ECO:0000313" key="2">
    <source>
        <dbReference type="Proteomes" id="UP000003781"/>
    </source>
</evidence>
<feature type="non-terminal residue" evidence="1">
    <location>
        <position position="1"/>
    </location>
</feature>
<sequence>RKIIMAKFISFQAQKILDSDYSQITKGLNQLLKEVDNIFSWKLENRPLVALFNILIVVIKEVC</sequence>
<comment type="caution">
    <text evidence="1">The sequence shown here is derived from an EMBL/GenBank/DDBJ whole genome shotgun (WGS) entry which is preliminary data.</text>
</comment>
<evidence type="ECO:0000313" key="1">
    <source>
        <dbReference type="EMBL" id="EAZ88259.1"/>
    </source>
</evidence>
<name>A3IZ55_9CHRO</name>
<reference evidence="1 2" key="1">
    <citation type="submission" date="2007-03" db="EMBL/GenBank/DDBJ databases">
        <authorList>
            <person name="Stal L."/>
            <person name="Ferriera S."/>
            <person name="Johnson J."/>
            <person name="Kravitz S."/>
            <person name="Beeson K."/>
            <person name="Sutton G."/>
            <person name="Rogers Y.-H."/>
            <person name="Friedman R."/>
            <person name="Frazier M."/>
            <person name="Venter J.C."/>
        </authorList>
    </citation>
    <scope>NUCLEOTIDE SEQUENCE [LARGE SCALE GENOMIC DNA]</scope>
    <source>
        <strain evidence="1 2">CCY0110</strain>
    </source>
</reference>
<dbReference type="EMBL" id="AAXW01000094">
    <property type="protein sequence ID" value="EAZ88259.1"/>
    <property type="molecule type" value="Genomic_DNA"/>
</dbReference>
<dbReference type="Proteomes" id="UP000003781">
    <property type="component" value="Unassembled WGS sequence"/>
</dbReference>
<gene>
    <name evidence="1" type="ORF">CY0110_14520</name>
</gene>
<organism evidence="1 2">
    <name type="scientific">Crocosphaera chwakensis CCY0110</name>
    <dbReference type="NCBI Taxonomy" id="391612"/>
    <lineage>
        <taxon>Bacteria</taxon>
        <taxon>Bacillati</taxon>
        <taxon>Cyanobacteriota</taxon>
        <taxon>Cyanophyceae</taxon>
        <taxon>Oscillatoriophycideae</taxon>
        <taxon>Chroococcales</taxon>
        <taxon>Aphanothecaceae</taxon>
        <taxon>Crocosphaera</taxon>
        <taxon>Crocosphaera chwakensis</taxon>
    </lineage>
</organism>
<protein>
    <submittedName>
        <fullName evidence="1">Uncharacterized protein</fullName>
    </submittedName>
</protein>
<accession>A3IZ55</accession>